<gene>
    <name evidence="1" type="ORF">JKP34_04325</name>
</gene>
<dbReference type="AlphaFoldDB" id="A0A937A6A5"/>
<reference evidence="1" key="1">
    <citation type="submission" date="2021-01" db="EMBL/GenBank/DDBJ databases">
        <title>Marivirga sp. nov., isolated from intertidal surface sediments.</title>
        <authorList>
            <person name="Zhang M."/>
        </authorList>
    </citation>
    <scope>NUCLEOTIDE SEQUENCE</scope>
    <source>
        <strain evidence="1">SM1354</strain>
    </source>
</reference>
<evidence type="ECO:0000313" key="1">
    <source>
        <dbReference type="EMBL" id="MBL0764467.1"/>
    </source>
</evidence>
<name>A0A937A6A5_9BACT</name>
<dbReference type="Pfam" id="PF13528">
    <property type="entry name" value="Glyco_trans_1_3"/>
    <property type="match status" value="1"/>
</dbReference>
<organism evidence="1 2">
    <name type="scientific">Marivirga atlantica</name>
    <dbReference type="NCBI Taxonomy" id="1548457"/>
    <lineage>
        <taxon>Bacteria</taxon>
        <taxon>Pseudomonadati</taxon>
        <taxon>Bacteroidota</taxon>
        <taxon>Cytophagia</taxon>
        <taxon>Cytophagales</taxon>
        <taxon>Marivirgaceae</taxon>
        <taxon>Marivirga</taxon>
    </lineage>
</organism>
<protein>
    <submittedName>
        <fullName evidence="1">Glycosyl transferase</fullName>
    </submittedName>
</protein>
<dbReference type="SUPFAM" id="SSF53756">
    <property type="entry name" value="UDP-Glycosyltransferase/glycogen phosphorylase"/>
    <property type="match status" value="1"/>
</dbReference>
<dbReference type="GO" id="GO:0016740">
    <property type="term" value="F:transferase activity"/>
    <property type="evidence" value="ECO:0007669"/>
    <property type="project" value="UniProtKB-KW"/>
</dbReference>
<dbReference type="Proteomes" id="UP000642920">
    <property type="component" value="Unassembled WGS sequence"/>
</dbReference>
<proteinExistence type="predicted"/>
<comment type="caution">
    <text evidence="1">The sequence shown here is derived from an EMBL/GenBank/DDBJ whole genome shotgun (WGS) entry which is preliminary data.</text>
</comment>
<accession>A0A937A6A5</accession>
<keyword evidence="1" id="KW-0808">Transferase</keyword>
<dbReference type="EMBL" id="JAERQG010000001">
    <property type="protein sequence ID" value="MBL0764467.1"/>
    <property type="molecule type" value="Genomic_DNA"/>
</dbReference>
<dbReference type="Gene3D" id="3.40.50.2000">
    <property type="entry name" value="Glycogen Phosphorylase B"/>
    <property type="match status" value="1"/>
</dbReference>
<evidence type="ECO:0000313" key="2">
    <source>
        <dbReference type="Proteomes" id="UP000642920"/>
    </source>
</evidence>
<keyword evidence="2" id="KW-1185">Reference proteome</keyword>
<dbReference type="RefSeq" id="WP_201918065.1">
    <property type="nucleotide sequence ID" value="NZ_JAERQG010000001.1"/>
</dbReference>
<sequence length="340" mass="38216">MKILYAVQGTGNGHLSRARDIIPQLKRYGQVDILVSGTQADVRLEEEIKYQFSGISFIFGKKGGVDVLRTIYQLKFLRFLKNIFQLPVHQYDLIINDFEPVTAWSCFVKSKFSVGLSHQAAVIHPNAPKPERKDWLGTFILHFYAPTSVKYGFHFQSFADNIFTPVIRNEVRRLRPTNKGHYTVYLPALGDNKIIKILKQMHVEWQVFSKHSKTPYEVDNVKIQPVNNIAFAESLSSCAGIICGAGFEGPAEALFLGKKVLAIPMRGQYEQHCNAAGLKEMGIPVINKLNKKAIPIIDKFVHDAQKVSVCYKDQTADIIDHLVMSHAIKSQTDALAVSTS</sequence>